<reference evidence="1 2" key="1">
    <citation type="submission" date="2020-04" db="EMBL/GenBank/DDBJ databases">
        <authorList>
            <person name="Klaysubun C."/>
            <person name="Duangmal K."/>
            <person name="Lipun K."/>
        </authorList>
    </citation>
    <scope>NUCLEOTIDE SEQUENCE [LARGE SCALE GENOMIC DNA]</scope>
    <source>
        <strain evidence="1 2">JCM 11839</strain>
    </source>
</reference>
<evidence type="ECO:0000313" key="2">
    <source>
        <dbReference type="Proteomes" id="UP001296706"/>
    </source>
</evidence>
<evidence type="ECO:0008006" key="3">
    <source>
        <dbReference type="Google" id="ProtNLM"/>
    </source>
</evidence>
<evidence type="ECO:0000313" key="1">
    <source>
        <dbReference type="EMBL" id="NMH76377.1"/>
    </source>
</evidence>
<proteinExistence type="predicted"/>
<gene>
    <name evidence="1" type="ORF">HF577_04540</name>
</gene>
<name>A0ABX1R7P5_9PSEU</name>
<organism evidence="1 2">
    <name type="scientific">Pseudonocardia xinjiangensis</name>
    <dbReference type="NCBI Taxonomy" id="75289"/>
    <lineage>
        <taxon>Bacteria</taxon>
        <taxon>Bacillati</taxon>
        <taxon>Actinomycetota</taxon>
        <taxon>Actinomycetes</taxon>
        <taxon>Pseudonocardiales</taxon>
        <taxon>Pseudonocardiaceae</taxon>
        <taxon>Pseudonocardia</taxon>
    </lineage>
</organism>
<dbReference type="Proteomes" id="UP001296706">
    <property type="component" value="Unassembled WGS sequence"/>
</dbReference>
<dbReference type="RefSeq" id="WP_169394459.1">
    <property type="nucleotide sequence ID" value="NZ_BAAAJH010000008.1"/>
</dbReference>
<keyword evidence="2" id="KW-1185">Reference proteome</keyword>
<comment type="caution">
    <text evidence="1">The sequence shown here is derived from an EMBL/GenBank/DDBJ whole genome shotgun (WGS) entry which is preliminary data.</text>
</comment>
<dbReference type="EMBL" id="JAAXKY010000008">
    <property type="protein sequence ID" value="NMH76377.1"/>
    <property type="molecule type" value="Genomic_DNA"/>
</dbReference>
<protein>
    <recommendedName>
        <fullName evidence="3">Acyl carrier protein</fullName>
    </recommendedName>
</protein>
<sequence length="67" mass="7436">MRTGRAFELDDLTVLFELDLGEPADKSDIEAIEGILARLRAANDMVPDDSRWSPVRPALRLVPRASS</sequence>
<accession>A0ABX1R7P5</accession>